<dbReference type="Gene3D" id="2.40.128.110">
    <property type="entry name" value="Lipid/polyisoprenoid-binding, YceI-like"/>
    <property type="match status" value="1"/>
</dbReference>
<accession>A0A848HFE0</accession>
<feature type="chain" id="PRO_5032347133" evidence="1">
    <location>
        <begin position="20"/>
        <end position="222"/>
    </location>
</feature>
<organism evidence="3 4">
    <name type="scientific">Massilia polaris</name>
    <dbReference type="NCBI Taxonomy" id="2728846"/>
    <lineage>
        <taxon>Bacteria</taxon>
        <taxon>Pseudomonadati</taxon>
        <taxon>Pseudomonadota</taxon>
        <taxon>Betaproteobacteria</taxon>
        <taxon>Burkholderiales</taxon>
        <taxon>Oxalobacteraceae</taxon>
        <taxon>Telluria group</taxon>
        <taxon>Massilia</taxon>
    </lineage>
</organism>
<dbReference type="SMART" id="SM00867">
    <property type="entry name" value="YceI"/>
    <property type="match status" value="1"/>
</dbReference>
<dbReference type="InterPro" id="IPR007372">
    <property type="entry name" value="Lipid/polyisoprenoid-bd_YceI"/>
</dbReference>
<dbReference type="Proteomes" id="UP000583752">
    <property type="component" value="Unassembled WGS sequence"/>
</dbReference>
<feature type="signal peptide" evidence="1">
    <location>
        <begin position="1"/>
        <end position="19"/>
    </location>
</feature>
<reference evidence="3 4" key="1">
    <citation type="submission" date="2020-04" db="EMBL/GenBank/DDBJ databases">
        <title>Massilia sp. RP-1-19 isolated from soil.</title>
        <authorList>
            <person name="Dahal R.H."/>
        </authorList>
    </citation>
    <scope>NUCLEOTIDE SEQUENCE [LARGE SCALE GENOMIC DNA]</scope>
    <source>
        <strain evidence="3 4">RP-1-19</strain>
    </source>
</reference>
<dbReference type="AlphaFoldDB" id="A0A848HFE0"/>
<keyword evidence="4" id="KW-1185">Reference proteome</keyword>
<keyword evidence="1" id="KW-0732">Signal</keyword>
<proteinExistence type="predicted"/>
<feature type="domain" description="Lipid/polyisoprenoid-binding YceI-like" evidence="2">
    <location>
        <begin position="43"/>
        <end position="219"/>
    </location>
</feature>
<name>A0A848HFE0_9BURK</name>
<gene>
    <name evidence="3" type="ORF">HHL21_02410</name>
</gene>
<dbReference type="RefSeq" id="WP_169463640.1">
    <property type="nucleotide sequence ID" value="NZ_JABBGG010000001.1"/>
</dbReference>
<evidence type="ECO:0000313" key="3">
    <source>
        <dbReference type="EMBL" id="NML59954.1"/>
    </source>
</evidence>
<evidence type="ECO:0000256" key="1">
    <source>
        <dbReference type="SAM" id="SignalP"/>
    </source>
</evidence>
<evidence type="ECO:0000313" key="4">
    <source>
        <dbReference type="Proteomes" id="UP000583752"/>
    </source>
</evidence>
<dbReference type="Pfam" id="PF04264">
    <property type="entry name" value="YceI"/>
    <property type="match status" value="1"/>
</dbReference>
<sequence length="222" mass="23290">MKACLAPLLLLAGCAASIAPSLQPAQRDPYDSYREAAAAGAPVYRIDPQASVITVVVRRGGLFSRMGHDHAIASRNISGYAAPSQARADFGFRLDEMTVDEPAARATAGLPGAVPADAIAGTRANMLGRVLEAGRYPVVQLRAQQLAGAAGTMRLAITLRGVTRSIDVPAALEVTPDNLAATGSVRLRQTAFGITPMSMLGGALVVRDEMELSFRIHASRVR</sequence>
<dbReference type="EMBL" id="JABBGG010000001">
    <property type="protein sequence ID" value="NML59954.1"/>
    <property type="molecule type" value="Genomic_DNA"/>
</dbReference>
<dbReference type="SUPFAM" id="SSF101874">
    <property type="entry name" value="YceI-like"/>
    <property type="match status" value="1"/>
</dbReference>
<protein>
    <submittedName>
        <fullName evidence="3">YceI family protein</fullName>
    </submittedName>
</protein>
<dbReference type="InterPro" id="IPR036761">
    <property type="entry name" value="TTHA0802/YceI-like_sf"/>
</dbReference>
<comment type="caution">
    <text evidence="3">The sequence shown here is derived from an EMBL/GenBank/DDBJ whole genome shotgun (WGS) entry which is preliminary data.</text>
</comment>
<evidence type="ECO:0000259" key="2">
    <source>
        <dbReference type="SMART" id="SM00867"/>
    </source>
</evidence>